<keyword evidence="4 6" id="KW-1133">Transmembrane helix</keyword>
<dbReference type="STRING" id="36842.SAMN02194393_02621"/>
<dbReference type="EMBL" id="FUZT01000006">
    <property type="protein sequence ID" value="SKC72481.1"/>
    <property type="molecule type" value="Genomic_DNA"/>
</dbReference>
<proteinExistence type="predicted"/>
<evidence type="ECO:0000256" key="5">
    <source>
        <dbReference type="ARBA" id="ARBA00023136"/>
    </source>
</evidence>
<dbReference type="InterPro" id="IPR051611">
    <property type="entry name" value="ECF_transporter_component"/>
</dbReference>
<comment type="subcellular location">
    <subcellularLocation>
        <location evidence="1">Membrane</location>
        <topology evidence="1">Multi-pass membrane protein</topology>
    </subcellularLocation>
</comment>
<evidence type="ECO:0000256" key="6">
    <source>
        <dbReference type="SAM" id="Phobius"/>
    </source>
</evidence>
<evidence type="ECO:0000256" key="2">
    <source>
        <dbReference type="ARBA" id="ARBA00022475"/>
    </source>
</evidence>
<keyword evidence="5 6" id="KW-0472">Membrane</keyword>
<evidence type="ECO:0000313" key="7">
    <source>
        <dbReference type="EMBL" id="SKC72481.1"/>
    </source>
</evidence>
<feature type="transmembrane region" description="Helical" evidence="6">
    <location>
        <begin position="90"/>
        <end position="114"/>
    </location>
</feature>
<evidence type="ECO:0000313" key="8">
    <source>
        <dbReference type="Proteomes" id="UP000190285"/>
    </source>
</evidence>
<dbReference type="PANTHER" id="PTHR34857:SF2">
    <property type="entry name" value="SLL0384 PROTEIN"/>
    <property type="match status" value="1"/>
</dbReference>
<dbReference type="Proteomes" id="UP000190285">
    <property type="component" value="Unassembled WGS sequence"/>
</dbReference>
<feature type="transmembrane region" description="Helical" evidence="6">
    <location>
        <begin position="68"/>
        <end position="84"/>
    </location>
</feature>
<keyword evidence="3 6" id="KW-0812">Transmembrane</keyword>
<dbReference type="CDD" id="cd16914">
    <property type="entry name" value="EcfT"/>
    <property type="match status" value="1"/>
</dbReference>
<dbReference type="InterPro" id="IPR003339">
    <property type="entry name" value="ABC/ECF_trnsptr_transmembrane"/>
</dbReference>
<protein>
    <submittedName>
        <fullName evidence="7">Energy-coupling factor transport system permease protein</fullName>
    </submittedName>
</protein>
<keyword evidence="2" id="KW-1003">Cell membrane</keyword>
<dbReference type="Pfam" id="PF02361">
    <property type="entry name" value="CbiQ"/>
    <property type="match status" value="1"/>
</dbReference>
<dbReference type="GO" id="GO:0005886">
    <property type="term" value="C:plasma membrane"/>
    <property type="evidence" value="ECO:0007669"/>
    <property type="project" value="UniProtKB-ARBA"/>
</dbReference>
<dbReference type="AlphaFoldDB" id="A0A1T5L927"/>
<evidence type="ECO:0000256" key="4">
    <source>
        <dbReference type="ARBA" id="ARBA00022989"/>
    </source>
</evidence>
<evidence type="ECO:0000256" key="1">
    <source>
        <dbReference type="ARBA" id="ARBA00004141"/>
    </source>
</evidence>
<name>A0A1T5L927_9FIRM</name>
<feature type="transmembrane region" description="Helical" evidence="6">
    <location>
        <begin position="24"/>
        <end position="56"/>
    </location>
</feature>
<organism evidence="7 8">
    <name type="scientific">Maledivibacter halophilus</name>
    <dbReference type="NCBI Taxonomy" id="36842"/>
    <lineage>
        <taxon>Bacteria</taxon>
        <taxon>Bacillati</taxon>
        <taxon>Bacillota</taxon>
        <taxon>Clostridia</taxon>
        <taxon>Peptostreptococcales</taxon>
        <taxon>Caminicellaceae</taxon>
        <taxon>Maledivibacter</taxon>
    </lineage>
</organism>
<evidence type="ECO:0000256" key="3">
    <source>
        <dbReference type="ARBA" id="ARBA00022692"/>
    </source>
</evidence>
<dbReference type="PANTHER" id="PTHR34857">
    <property type="entry name" value="SLL0384 PROTEIN"/>
    <property type="match status" value="1"/>
</dbReference>
<keyword evidence="8" id="KW-1185">Reference proteome</keyword>
<gene>
    <name evidence="7" type="ORF">SAMN02194393_02621</name>
</gene>
<dbReference type="RefSeq" id="WP_244282084.1">
    <property type="nucleotide sequence ID" value="NZ_FUZT01000006.1"/>
</dbReference>
<reference evidence="7 8" key="1">
    <citation type="submission" date="2017-02" db="EMBL/GenBank/DDBJ databases">
        <authorList>
            <person name="Peterson S.W."/>
        </authorList>
    </citation>
    <scope>NUCLEOTIDE SEQUENCE [LARGE SCALE GENOMIC DNA]</scope>
    <source>
        <strain evidence="7 8">M1</strain>
    </source>
</reference>
<feature type="transmembrane region" description="Helical" evidence="6">
    <location>
        <begin position="220"/>
        <end position="240"/>
    </location>
</feature>
<sequence>MSLSMVYEERKREGFINLDPRTKLFILLAGNIGVLIAPSLIYELFLAAIIVAFGIFHGQYKYSIKISGIYLFLVAVQILGPLFLDGILRLIIVTFAVFVRKIFPCAMLGGIIILTTRVNEFMAAMNKLHMPKKIVIPLAVTLRYFPMAGEEWNHIKDAMNIRGISSSFLGFLVHPIMTIEYIYVPMMISASKIADELSAAAITRGIDNPRPRTCMQRISFGFADLLWALIFLTLLIAGFFI</sequence>
<accession>A0A1T5L927</accession>